<keyword evidence="6" id="KW-0325">Glycoprotein</keyword>
<feature type="transmembrane region" description="Helical" evidence="8">
    <location>
        <begin position="252"/>
        <end position="278"/>
    </location>
</feature>
<dbReference type="Pfam" id="PF00083">
    <property type="entry name" value="Sugar_tr"/>
    <property type="match status" value="1"/>
</dbReference>
<reference evidence="11" key="2">
    <citation type="submission" date="2025-05" db="UniProtKB">
        <authorList>
            <consortium name="EnsemblMetazoa"/>
        </authorList>
    </citation>
    <scope>IDENTIFICATION</scope>
</reference>
<name>A0A6P7GBA5_DIAVI</name>
<evidence type="ECO:0000259" key="10">
    <source>
        <dbReference type="PROSITE" id="PS50850"/>
    </source>
</evidence>
<feature type="transmembrane region" description="Helical" evidence="8">
    <location>
        <begin position="290"/>
        <end position="310"/>
    </location>
</feature>
<evidence type="ECO:0000256" key="6">
    <source>
        <dbReference type="ARBA" id="ARBA00023180"/>
    </source>
</evidence>
<dbReference type="PANTHER" id="PTHR48021:SF47">
    <property type="entry name" value="GH17672P"/>
    <property type="match status" value="1"/>
</dbReference>
<dbReference type="KEGG" id="dvv:114336011"/>
<evidence type="ECO:0000256" key="2">
    <source>
        <dbReference type="ARBA" id="ARBA00022475"/>
    </source>
</evidence>
<feature type="signal peptide" evidence="9">
    <location>
        <begin position="1"/>
        <end position="19"/>
    </location>
</feature>
<evidence type="ECO:0000256" key="9">
    <source>
        <dbReference type="SAM" id="SignalP"/>
    </source>
</evidence>
<accession>A0A6P7GBA5</accession>
<feature type="transmembrane region" description="Helical" evidence="8">
    <location>
        <begin position="419"/>
        <end position="438"/>
    </location>
</feature>
<comment type="subcellular location">
    <subcellularLocation>
        <location evidence="1">Cell membrane</location>
        <topology evidence="1">Multi-pass membrane protein</topology>
    </subcellularLocation>
</comment>
<evidence type="ECO:0000256" key="4">
    <source>
        <dbReference type="ARBA" id="ARBA00022989"/>
    </source>
</evidence>
<feature type="transmembrane region" description="Helical" evidence="8">
    <location>
        <begin position="387"/>
        <end position="407"/>
    </location>
</feature>
<feature type="transmembrane region" description="Helical" evidence="8">
    <location>
        <begin position="143"/>
        <end position="164"/>
    </location>
</feature>
<dbReference type="InParanoid" id="A0A6P7GBA5"/>
<dbReference type="EnsemblMetazoa" id="XM_050643160.1">
    <property type="protein sequence ID" value="XP_050499117.1"/>
    <property type="gene ID" value="LOC114336011"/>
</dbReference>
<dbReference type="RefSeq" id="XP_050499117.1">
    <property type="nucleotide sequence ID" value="XM_050643160.1"/>
</dbReference>
<feature type="transmembrane region" description="Helical" evidence="8">
    <location>
        <begin position="170"/>
        <end position="189"/>
    </location>
</feature>
<dbReference type="Proteomes" id="UP001652700">
    <property type="component" value="Unplaced"/>
</dbReference>
<reference evidence="13" key="1">
    <citation type="submission" date="2025-04" db="UniProtKB">
        <authorList>
            <consortium name="RefSeq"/>
        </authorList>
    </citation>
    <scope>IDENTIFICATION</scope>
    <source>
        <tissue evidence="13">Whole insect</tissue>
    </source>
</reference>
<evidence type="ECO:0000256" key="7">
    <source>
        <dbReference type="ARBA" id="ARBA00024348"/>
    </source>
</evidence>
<feature type="transmembrane region" description="Helical" evidence="8">
    <location>
        <begin position="109"/>
        <end position="131"/>
    </location>
</feature>
<proteinExistence type="inferred from homology"/>
<feature type="chain" id="PRO_5027872218" evidence="9">
    <location>
        <begin position="20"/>
        <end position="478"/>
    </location>
</feature>
<keyword evidence="3 8" id="KW-0812">Transmembrane</keyword>
<keyword evidence="9" id="KW-0732">Signal</keyword>
<evidence type="ECO:0000313" key="11">
    <source>
        <dbReference type="EnsemblMetazoa" id="XP_050499117.1"/>
    </source>
</evidence>
<dbReference type="SUPFAM" id="SSF103473">
    <property type="entry name" value="MFS general substrate transporter"/>
    <property type="match status" value="1"/>
</dbReference>
<feature type="domain" description="Major facilitator superfamily (MFS) profile" evidence="10">
    <location>
        <begin position="9"/>
        <end position="442"/>
    </location>
</feature>
<evidence type="ECO:0000256" key="8">
    <source>
        <dbReference type="SAM" id="Phobius"/>
    </source>
</evidence>
<comment type="similarity">
    <text evidence="7">Belongs to the major facilitator superfamily. Sugar transporter (TC 2.A.1.1) family. Trehalose transporter subfamily.</text>
</comment>
<dbReference type="InterPro" id="IPR005828">
    <property type="entry name" value="MFS_sugar_transport-like"/>
</dbReference>
<dbReference type="OrthoDB" id="4142200at2759"/>
<organism evidence="13">
    <name type="scientific">Diabrotica virgifera virgifera</name>
    <name type="common">western corn rootworm</name>
    <dbReference type="NCBI Taxonomy" id="50390"/>
    <lineage>
        <taxon>Eukaryota</taxon>
        <taxon>Metazoa</taxon>
        <taxon>Ecdysozoa</taxon>
        <taxon>Arthropoda</taxon>
        <taxon>Hexapoda</taxon>
        <taxon>Insecta</taxon>
        <taxon>Pterygota</taxon>
        <taxon>Neoptera</taxon>
        <taxon>Endopterygota</taxon>
        <taxon>Coleoptera</taxon>
        <taxon>Polyphaga</taxon>
        <taxon>Cucujiformia</taxon>
        <taxon>Chrysomeloidea</taxon>
        <taxon>Chrysomelidae</taxon>
        <taxon>Galerucinae</taxon>
        <taxon>Diabroticina</taxon>
        <taxon>Diabroticites</taxon>
        <taxon>Diabrotica</taxon>
    </lineage>
</organism>
<keyword evidence="12" id="KW-1185">Reference proteome</keyword>
<feature type="transmembrane region" description="Helical" evidence="8">
    <location>
        <begin position="85"/>
        <end position="103"/>
    </location>
</feature>
<dbReference type="InterPro" id="IPR050549">
    <property type="entry name" value="MFS_Trehalose_Transporter"/>
</dbReference>
<dbReference type="InterPro" id="IPR036259">
    <property type="entry name" value="MFS_trans_sf"/>
</dbReference>
<protein>
    <submittedName>
        <fullName evidence="13">Facilitated trehalose transporter Tret1-like isoform X1</fullName>
    </submittedName>
</protein>
<keyword evidence="2" id="KW-1003">Cell membrane</keyword>
<evidence type="ECO:0000313" key="13">
    <source>
        <dbReference type="RefSeq" id="XP_028142113.1"/>
    </source>
</evidence>
<dbReference type="FunFam" id="1.20.1250.20:FF:000055">
    <property type="entry name" value="Facilitated trehalose transporter Tret1-2 homolog"/>
    <property type="match status" value="1"/>
</dbReference>
<dbReference type="GO" id="GO:0022857">
    <property type="term" value="F:transmembrane transporter activity"/>
    <property type="evidence" value="ECO:0007669"/>
    <property type="project" value="InterPro"/>
</dbReference>
<gene>
    <name evidence="13" type="primary">LOC114336011</name>
</gene>
<keyword evidence="5 8" id="KW-0472">Membrane</keyword>
<dbReference type="InterPro" id="IPR020846">
    <property type="entry name" value="MFS_dom"/>
</dbReference>
<feature type="transmembrane region" description="Helical" evidence="8">
    <location>
        <begin position="351"/>
        <end position="375"/>
    </location>
</feature>
<dbReference type="Gene3D" id="1.20.1250.20">
    <property type="entry name" value="MFS general substrate transporter like domains"/>
    <property type="match status" value="1"/>
</dbReference>
<sequence>MGKFFNYTLLVTCTVGLLAASIDMPLSWTSPNYVKLYSNDSSINPLPKPITESEDAWIGSLLTIGAVIGPIPAPFICSKFGRKKALLVTAIPLIVSFFTQAFATSVYTLYATRVACGISLGAGYALLPIYIGEISEDYNRGMLSQAINVFWSFGNFLVYAAGPFMSYKAFNLMIAMFPTIFFVLFILVAPDSPYYLVGENNMEKATQALMLLRSKTHEEVQEEIGVISNQLKQQEINRGITDLFATDFVRRAFIICLLLVFTQELCGFSALFFYMQLIFQASGSKLSDEISSLVISIFILTTSFISPFLVDRFGRRTLLIVSCFGMCLSLISLGTFFFLLEETTISTKPIYWLPLASLIFFIFFFNFGMSVPWTITSEMLPSYVKETATTIITSLSWLLGFFLTKFFNNVTDAVGKGKTFWLFAAYCLLAAIMIILFVPETKGRSFSEIQDILKNGGLLQFSSKRRYVPEKTKGPEKY</sequence>
<evidence type="ECO:0000313" key="12">
    <source>
        <dbReference type="Proteomes" id="UP001652700"/>
    </source>
</evidence>
<dbReference type="PROSITE" id="PS50850">
    <property type="entry name" value="MFS"/>
    <property type="match status" value="1"/>
</dbReference>
<feature type="transmembrane region" description="Helical" evidence="8">
    <location>
        <begin position="317"/>
        <end position="339"/>
    </location>
</feature>
<dbReference type="AlphaFoldDB" id="A0A6P7GBA5"/>
<dbReference type="PANTHER" id="PTHR48021">
    <property type="match status" value="1"/>
</dbReference>
<evidence type="ECO:0000256" key="3">
    <source>
        <dbReference type="ARBA" id="ARBA00022692"/>
    </source>
</evidence>
<dbReference type="GO" id="GO:0005886">
    <property type="term" value="C:plasma membrane"/>
    <property type="evidence" value="ECO:0007669"/>
    <property type="project" value="UniProtKB-SubCell"/>
</dbReference>
<evidence type="ECO:0000256" key="5">
    <source>
        <dbReference type="ARBA" id="ARBA00023136"/>
    </source>
</evidence>
<evidence type="ECO:0000256" key="1">
    <source>
        <dbReference type="ARBA" id="ARBA00004651"/>
    </source>
</evidence>
<keyword evidence="4 8" id="KW-1133">Transmembrane helix</keyword>
<feature type="transmembrane region" description="Helical" evidence="8">
    <location>
        <begin position="56"/>
        <end position="73"/>
    </location>
</feature>
<dbReference type="GeneID" id="114336011"/>
<dbReference type="RefSeq" id="XP_028142113.1">
    <property type="nucleotide sequence ID" value="XM_028286312.1"/>
</dbReference>